<keyword evidence="4" id="KW-0411">Iron-sulfur</keyword>
<evidence type="ECO:0000256" key="1">
    <source>
        <dbReference type="ARBA" id="ARBA00022691"/>
    </source>
</evidence>
<reference evidence="6" key="1">
    <citation type="submission" date="2018-05" db="EMBL/GenBank/DDBJ databases">
        <authorList>
            <person name="Lanie J.A."/>
            <person name="Ng W.-L."/>
            <person name="Kazmierczak K.M."/>
            <person name="Andrzejewski T.M."/>
            <person name="Davidsen T.M."/>
            <person name="Wayne K.J."/>
            <person name="Tettelin H."/>
            <person name="Glass J.I."/>
            <person name="Rusch D."/>
            <person name="Podicherti R."/>
            <person name="Tsui H.-C.T."/>
            <person name="Winkler M.E."/>
        </authorList>
    </citation>
    <scope>NUCLEOTIDE SEQUENCE</scope>
</reference>
<dbReference type="Pfam" id="PF04055">
    <property type="entry name" value="Radical_SAM"/>
    <property type="match status" value="1"/>
</dbReference>
<gene>
    <name evidence="6" type="ORF">METZ01_LOCUS223128</name>
</gene>
<sequence length="205" mass="23672">MSISEVYATDAKVRWFASEGDVNSKLASIIGKKFEDYREKWDAANRFELETDFPLFLQLETNQICNLRCPSCPIGQPEAYAKYISPEKMDWNLYQKIILEGEKYACPSLEPQGTNEPLLDQNLENYIKFAADHGFIDIMLNTNGTILSEERARKFLKSGITRVRFSLDAATKETYEQVRLGGKFDSTMKNIERFLEIKKQEKLDL</sequence>
<dbReference type="EMBL" id="UINC01053582">
    <property type="protein sequence ID" value="SVB70274.1"/>
    <property type="molecule type" value="Genomic_DNA"/>
</dbReference>
<dbReference type="CDD" id="cd01335">
    <property type="entry name" value="Radical_SAM"/>
    <property type="match status" value="1"/>
</dbReference>
<dbReference type="InterPro" id="IPR013785">
    <property type="entry name" value="Aldolase_TIM"/>
</dbReference>
<evidence type="ECO:0000259" key="5">
    <source>
        <dbReference type="Pfam" id="PF04055"/>
    </source>
</evidence>
<dbReference type="GO" id="GO:0003824">
    <property type="term" value="F:catalytic activity"/>
    <property type="evidence" value="ECO:0007669"/>
    <property type="project" value="InterPro"/>
</dbReference>
<evidence type="ECO:0000256" key="4">
    <source>
        <dbReference type="ARBA" id="ARBA00023014"/>
    </source>
</evidence>
<evidence type="ECO:0000256" key="3">
    <source>
        <dbReference type="ARBA" id="ARBA00023004"/>
    </source>
</evidence>
<dbReference type="GO" id="GO:0046872">
    <property type="term" value="F:metal ion binding"/>
    <property type="evidence" value="ECO:0007669"/>
    <property type="project" value="UniProtKB-KW"/>
</dbReference>
<keyword evidence="3" id="KW-0408">Iron</keyword>
<dbReference type="InterPro" id="IPR007197">
    <property type="entry name" value="rSAM"/>
</dbReference>
<dbReference type="PANTHER" id="PTHR11228:SF7">
    <property type="entry name" value="PQQA PEPTIDE CYCLASE"/>
    <property type="match status" value="1"/>
</dbReference>
<proteinExistence type="predicted"/>
<feature type="domain" description="Radical SAM core" evidence="5">
    <location>
        <begin position="62"/>
        <end position="197"/>
    </location>
</feature>
<dbReference type="InterPro" id="IPR058240">
    <property type="entry name" value="rSAM_sf"/>
</dbReference>
<dbReference type="AlphaFoldDB" id="A0A382G6N3"/>
<feature type="non-terminal residue" evidence="6">
    <location>
        <position position="205"/>
    </location>
</feature>
<dbReference type="SFLD" id="SFLDG01067">
    <property type="entry name" value="SPASM/twitch_domain_containing"/>
    <property type="match status" value="1"/>
</dbReference>
<dbReference type="SFLD" id="SFLDS00029">
    <property type="entry name" value="Radical_SAM"/>
    <property type="match status" value="1"/>
</dbReference>
<accession>A0A382G6N3</accession>
<protein>
    <recommendedName>
        <fullName evidence="5">Radical SAM core domain-containing protein</fullName>
    </recommendedName>
</protein>
<organism evidence="6">
    <name type="scientific">marine metagenome</name>
    <dbReference type="NCBI Taxonomy" id="408172"/>
    <lineage>
        <taxon>unclassified sequences</taxon>
        <taxon>metagenomes</taxon>
        <taxon>ecological metagenomes</taxon>
    </lineage>
</organism>
<keyword evidence="2" id="KW-0479">Metal-binding</keyword>
<dbReference type="GO" id="GO:0051536">
    <property type="term" value="F:iron-sulfur cluster binding"/>
    <property type="evidence" value="ECO:0007669"/>
    <property type="project" value="UniProtKB-KW"/>
</dbReference>
<dbReference type="InterPro" id="IPR050377">
    <property type="entry name" value="Radical_SAM_PqqE_MftC-like"/>
</dbReference>
<evidence type="ECO:0000256" key="2">
    <source>
        <dbReference type="ARBA" id="ARBA00022723"/>
    </source>
</evidence>
<keyword evidence="1" id="KW-0949">S-adenosyl-L-methionine</keyword>
<dbReference type="PANTHER" id="PTHR11228">
    <property type="entry name" value="RADICAL SAM DOMAIN PROTEIN"/>
    <property type="match status" value="1"/>
</dbReference>
<dbReference type="Gene3D" id="3.20.20.70">
    <property type="entry name" value="Aldolase class I"/>
    <property type="match status" value="1"/>
</dbReference>
<evidence type="ECO:0000313" key="6">
    <source>
        <dbReference type="EMBL" id="SVB70274.1"/>
    </source>
</evidence>
<dbReference type="SUPFAM" id="SSF102114">
    <property type="entry name" value="Radical SAM enzymes"/>
    <property type="match status" value="1"/>
</dbReference>
<name>A0A382G6N3_9ZZZZ</name>